<comment type="caution">
    <text evidence="1">The sequence shown here is derived from an EMBL/GenBank/DDBJ whole genome shotgun (WGS) entry which is preliminary data.</text>
</comment>
<sequence>TPGVKGFFSAKDVPGKNNWGIIIQDDEIFASKEVFCVGQVIGLIVAETKEIAQEAKSLVKIEYEVLPHILTIEEAIEQNSFFPMPLQLERGDIEKGFQEADYVFAGETRAGGQEHFYMETNVSLVIPKKENDEFEIFSSTQNVSGTQNKVAESLGIPANKVVSRVKRVGGAFGGKETKSLFLAMALAVGAWHLKKPIRCMLNREEDMIITGQRHPLLAKWKIGLTKDGKITSLDLKVYANAGCSMDISVVAIQACIQSCDGCYYIPNLRFVGHICKTNIHSNTAFRGFGRPQGVFIIESILSE</sequence>
<keyword evidence="2" id="KW-1185">Reference proteome</keyword>
<evidence type="ECO:0000313" key="1">
    <source>
        <dbReference type="EMBL" id="CAG8744209.1"/>
    </source>
</evidence>
<feature type="non-terminal residue" evidence="1">
    <location>
        <position position="303"/>
    </location>
</feature>
<name>A0ACA9QB38_9GLOM</name>
<gene>
    <name evidence="1" type="ORF">SPELUC_LOCUS14018</name>
</gene>
<dbReference type="EMBL" id="CAJVPW010039485">
    <property type="protein sequence ID" value="CAG8744209.1"/>
    <property type="molecule type" value="Genomic_DNA"/>
</dbReference>
<feature type="non-terminal residue" evidence="1">
    <location>
        <position position="1"/>
    </location>
</feature>
<reference evidence="1" key="1">
    <citation type="submission" date="2021-06" db="EMBL/GenBank/DDBJ databases">
        <authorList>
            <person name="Kallberg Y."/>
            <person name="Tangrot J."/>
            <person name="Rosling A."/>
        </authorList>
    </citation>
    <scope>NUCLEOTIDE SEQUENCE</scope>
    <source>
        <strain evidence="1">28 12/20/2015</strain>
    </source>
</reference>
<proteinExistence type="predicted"/>
<accession>A0ACA9QB38</accession>
<organism evidence="1 2">
    <name type="scientific">Cetraspora pellucida</name>
    <dbReference type="NCBI Taxonomy" id="1433469"/>
    <lineage>
        <taxon>Eukaryota</taxon>
        <taxon>Fungi</taxon>
        <taxon>Fungi incertae sedis</taxon>
        <taxon>Mucoromycota</taxon>
        <taxon>Glomeromycotina</taxon>
        <taxon>Glomeromycetes</taxon>
        <taxon>Diversisporales</taxon>
        <taxon>Gigasporaceae</taxon>
        <taxon>Cetraspora</taxon>
    </lineage>
</organism>
<evidence type="ECO:0000313" key="2">
    <source>
        <dbReference type="Proteomes" id="UP000789366"/>
    </source>
</evidence>
<dbReference type="Proteomes" id="UP000789366">
    <property type="component" value="Unassembled WGS sequence"/>
</dbReference>
<protein>
    <submittedName>
        <fullName evidence="1">11711_t:CDS:1</fullName>
    </submittedName>
</protein>